<comment type="caution">
    <text evidence="1">The sequence shown here is derived from an EMBL/GenBank/DDBJ whole genome shotgun (WGS) entry which is preliminary data.</text>
</comment>
<dbReference type="EMBL" id="JARJCW010000052">
    <property type="protein sequence ID" value="KAJ7203011.1"/>
    <property type="molecule type" value="Genomic_DNA"/>
</dbReference>
<organism evidence="1 2">
    <name type="scientific">Mycena pura</name>
    <dbReference type="NCBI Taxonomy" id="153505"/>
    <lineage>
        <taxon>Eukaryota</taxon>
        <taxon>Fungi</taxon>
        <taxon>Dikarya</taxon>
        <taxon>Basidiomycota</taxon>
        <taxon>Agaricomycotina</taxon>
        <taxon>Agaricomycetes</taxon>
        <taxon>Agaricomycetidae</taxon>
        <taxon>Agaricales</taxon>
        <taxon>Marasmiineae</taxon>
        <taxon>Mycenaceae</taxon>
        <taxon>Mycena</taxon>
    </lineage>
</organism>
<protein>
    <submittedName>
        <fullName evidence="1">Uncharacterized protein</fullName>
    </submittedName>
</protein>
<evidence type="ECO:0000313" key="1">
    <source>
        <dbReference type="EMBL" id="KAJ7203011.1"/>
    </source>
</evidence>
<keyword evidence="2" id="KW-1185">Reference proteome</keyword>
<name>A0AAD6V8X8_9AGAR</name>
<dbReference type="Proteomes" id="UP001219525">
    <property type="component" value="Unassembled WGS sequence"/>
</dbReference>
<sequence>MHLIPENLIKNLLALWTGDFKNLDEGTGEYRLSDAVLNAIGDECVRAGDTTPSVFGARVPHLVTQRHHYIAETYTLFTTLLAPVLLRGRFRKDKYYQHVLDLVSIFDDCTGLSLNFDYVDQDLRMRVANWVQTYEKYYYQHNPSRVSACPLTIHALLHIPDDILNAGPMPCYWNYVTERWVGFLVRSSKSRKNPYASFARRLREIAQNSAIKVRFHLHDELELSESRAEDRTGTAVTGCKPDFSKINLLYPDIRLLKPYRQQSPTPQLRKALQDYIQKTFRVDGTDIKQYVPETISHWAKISFRLGGGDKMDGSEMVHYSEQNSSRDATFIKYSRQVDRNERSHRRDVDWYSKVEYGQLLRVVQFKCPLPFIWENNHVAQDSKMLLLAIVRSVKQVKSPRGAASDIPYCKNGEFGAIHVISVDEISCLVARVPDHGSGSALSALRERHDAMDAADNE</sequence>
<proteinExistence type="predicted"/>
<gene>
    <name evidence="1" type="ORF">GGX14DRAFT_369767</name>
</gene>
<dbReference type="AlphaFoldDB" id="A0AAD6V8X8"/>
<evidence type="ECO:0000313" key="2">
    <source>
        <dbReference type="Proteomes" id="UP001219525"/>
    </source>
</evidence>
<reference evidence="1" key="1">
    <citation type="submission" date="2023-03" db="EMBL/GenBank/DDBJ databases">
        <title>Massive genome expansion in bonnet fungi (Mycena s.s.) driven by repeated elements and novel gene families across ecological guilds.</title>
        <authorList>
            <consortium name="Lawrence Berkeley National Laboratory"/>
            <person name="Harder C.B."/>
            <person name="Miyauchi S."/>
            <person name="Viragh M."/>
            <person name="Kuo A."/>
            <person name="Thoen E."/>
            <person name="Andreopoulos B."/>
            <person name="Lu D."/>
            <person name="Skrede I."/>
            <person name="Drula E."/>
            <person name="Henrissat B."/>
            <person name="Morin E."/>
            <person name="Kohler A."/>
            <person name="Barry K."/>
            <person name="LaButti K."/>
            <person name="Morin E."/>
            <person name="Salamov A."/>
            <person name="Lipzen A."/>
            <person name="Mereny Z."/>
            <person name="Hegedus B."/>
            <person name="Baldrian P."/>
            <person name="Stursova M."/>
            <person name="Weitz H."/>
            <person name="Taylor A."/>
            <person name="Grigoriev I.V."/>
            <person name="Nagy L.G."/>
            <person name="Martin F."/>
            <person name="Kauserud H."/>
        </authorList>
    </citation>
    <scope>NUCLEOTIDE SEQUENCE</scope>
    <source>
        <strain evidence="1">9144</strain>
    </source>
</reference>
<accession>A0AAD6V8X8</accession>